<dbReference type="Gene3D" id="3.90.1150.200">
    <property type="match status" value="1"/>
</dbReference>
<dbReference type="EMBL" id="JAVAMP010000014">
    <property type="protein sequence ID" value="MDP5276461.1"/>
    <property type="molecule type" value="Genomic_DNA"/>
</dbReference>
<gene>
    <name evidence="2" type="ORF">Q5Y73_20410</name>
</gene>
<proteinExistence type="predicted"/>
<reference evidence="2 3" key="1">
    <citation type="submission" date="2023-08" db="EMBL/GenBank/DDBJ databases">
        <authorList>
            <person name="Park J.-S."/>
        </authorList>
    </citation>
    <scope>NUCLEOTIDE SEQUENCE [LARGE SCALE GENOMIC DNA]</scope>
    <source>
        <strain evidence="2 3">2205SS18-9</strain>
    </source>
</reference>
<dbReference type="InterPro" id="IPR014922">
    <property type="entry name" value="YdhG-like"/>
</dbReference>
<keyword evidence="3" id="KW-1185">Reference proteome</keyword>
<dbReference type="Pfam" id="PF08818">
    <property type="entry name" value="DUF1801"/>
    <property type="match status" value="1"/>
</dbReference>
<accession>A0ABT9J490</accession>
<evidence type="ECO:0000313" key="2">
    <source>
        <dbReference type="EMBL" id="MDP5276461.1"/>
    </source>
</evidence>
<protein>
    <submittedName>
        <fullName evidence="2">DUF1801 domain-containing protein</fullName>
    </submittedName>
</protein>
<evidence type="ECO:0000313" key="3">
    <source>
        <dbReference type="Proteomes" id="UP001231941"/>
    </source>
</evidence>
<name>A0ABT9J490_9BACL</name>
<comment type="caution">
    <text evidence="2">The sequence shown here is derived from an EMBL/GenBank/DDBJ whole genome shotgun (WGS) entry which is preliminary data.</text>
</comment>
<evidence type="ECO:0000259" key="1">
    <source>
        <dbReference type="Pfam" id="PF08818"/>
    </source>
</evidence>
<organism evidence="2 3">
    <name type="scientific">Chengkuizengella axinellae</name>
    <dbReference type="NCBI Taxonomy" id="3064388"/>
    <lineage>
        <taxon>Bacteria</taxon>
        <taxon>Bacillati</taxon>
        <taxon>Bacillota</taxon>
        <taxon>Bacilli</taxon>
        <taxon>Bacillales</taxon>
        <taxon>Paenibacillaceae</taxon>
        <taxon>Chengkuizengella</taxon>
    </lineage>
</organism>
<dbReference type="RefSeq" id="WP_305993765.1">
    <property type="nucleotide sequence ID" value="NZ_JAVAMP010000014.1"/>
</dbReference>
<dbReference type="Proteomes" id="UP001231941">
    <property type="component" value="Unassembled WGS sequence"/>
</dbReference>
<feature type="domain" description="YdhG-like" evidence="1">
    <location>
        <begin position="16"/>
        <end position="107"/>
    </location>
</feature>
<sequence length="185" mass="21327">MQLVNDYMSNLDGVKKEWTEHLVQFMREVFPELEESFHYKMPTYRGDGYFIAFAAQKNYFSFYTDDLRVLSLIKELIPSASMGKSCARIKYTIEFAIEVLMDVCKEIVDYHNAKSSSEITDFESLRKWSDIPTHVQKILLDNVFCSNCGVTTILDYNIQNDRLGLVLKGSCKKCGGKVARLVEDE</sequence>
<dbReference type="SUPFAM" id="SSF159888">
    <property type="entry name" value="YdhG-like"/>
    <property type="match status" value="1"/>
</dbReference>